<dbReference type="HOGENOM" id="CLU_018845_0_0_1"/>
<dbReference type="GO" id="GO:0035556">
    <property type="term" value="P:intracellular signal transduction"/>
    <property type="evidence" value="ECO:0007669"/>
    <property type="project" value="InterPro"/>
</dbReference>
<dbReference type="Pfam" id="PF00211">
    <property type="entry name" value="Guanylate_cyc"/>
    <property type="match status" value="1"/>
</dbReference>
<accession>F0WR69</accession>
<feature type="transmembrane region" description="Helical" evidence="2">
    <location>
        <begin position="157"/>
        <end position="174"/>
    </location>
</feature>
<keyword evidence="2" id="KW-0812">Transmembrane</keyword>
<name>F0WR69_9STRA</name>
<feature type="domain" description="Guanylate cyclase" evidence="3">
    <location>
        <begin position="342"/>
        <end position="454"/>
    </location>
</feature>
<dbReference type="PANTHER" id="PTHR43081:SF1">
    <property type="entry name" value="ADENYLATE CYCLASE, TERMINAL-DIFFERENTIATION SPECIFIC"/>
    <property type="match status" value="1"/>
</dbReference>
<feature type="transmembrane region" description="Helical" evidence="2">
    <location>
        <begin position="265"/>
        <end position="287"/>
    </location>
</feature>
<dbReference type="PROSITE" id="PS50125">
    <property type="entry name" value="GUANYLATE_CYCLASE_2"/>
    <property type="match status" value="1"/>
</dbReference>
<feature type="region of interest" description="Disordered" evidence="1">
    <location>
        <begin position="564"/>
        <end position="586"/>
    </location>
</feature>
<dbReference type="PANTHER" id="PTHR43081">
    <property type="entry name" value="ADENYLATE CYCLASE, TERMINAL-DIFFERENTIATION SPECIFIC-RELATED"/>
    <property type="match status" value="1"/>
</dbReference>
<evidence type="ECO:0000259" key="3">
    <source>
        <dbReference type="PROSITE" id="PS50125"/>
    </source>
</evidence>
<reference evidence="4" key="1">
    <citation type="journal article" date="2011" name="PLoS Biol.">
        <title>Gene gain and loss during evolution of obligate parasitism in the white rust pathogen of Arabidopsis thaliana.</title>
        <authorList>
            <person name="Kemen E."/>
            <person name="Gardiner A."/>
            <person name="Schultz-Larsen T."/>
            <person name="Kemen A.C."/>
            <person name="Balmuth A.L."/>
            <person name="Robert-Seilaniantz A."/>
            <person name="Bailey K."/>
            <person name="Holub E."/>
            <person name="Studholme D.J."/>
            <person name="Maclean D."/>
            <person name="Jones J.D."/>
        </authorList>
    </citation>
    <scope>NUCLEOTIDE SEQUENCE</scope>
</reference>
<gene>
    <name evidence="4" type="primary">AlNc14C209G8877</name>
    <name evidence="4" type="ORF">ALNC14_099740</name>
</gene>
<dbReference type="SUPFAM" id="SSF55073">
    <property type="entry name" value="Nucleotide cyclase"/>
    <property type="match status" value="1"/>
</dbReference>
<feature type="compositionally biased region" description="Polar residues" evidence="1">
    <location>
        <begin position="576"/>
        <end position="586"/>
    </location>
</feature>
<dbReference type="AlphaFoldDB" id="F0WR69"/>
<reference evidence="4" key="2">
    <citation type="submission" date="2011-02" db="EMBL/GenBank/DDBJ databases">
        <authorList>
            <person name="MacLean D."/>
        </authorList>
    </citation>
    <scope>NUCLEOTIDE SEQUENCE</scope>
</reference>
<proteinExistence type="predicted"/>
<protein>
    <submittedName>
        <fullName evidence="4">Uncharacterized protein AlNc14C209G8877</fullName>
    </submittedName>
</protein>
<dbReference type="EMBL" id="FR824254">
    <property type="protein sequence ID" value="CCA23830.1"/>
    <property type="molecule type" value="Genomic_DNA"/>
</dbReference>
<sequence length="642" mass="72050">MNKLNFYVYGVCCFASFFSSFIALRYLVKLGGNAFRSTIHFVTCSFLVWSVLLSLTGGLFQVSLILLLKEQSETANLGMDYDHNVQYKGCHTLKFMHGHFRLANISLALLLLENILYVLSAYWIFLVTRELYKLALATIDRGQECERAVIHNYIKTAIVLIIVFTLSSVISVVLEERSNRNFQWVLLTQQICIVLSVICAASSMVILKYKGRTIEHVHGVQSTSPIYHRLKLILIVYTVFTLPHSVLELVRVGSGYQTFQTVPEIFVLTACILYCLFGAALSVVISASQACCLNMMRPFLPHHVCELPEFHNIMQASHSTVTGMSSKCQEDSEPVEAPNPPVFVFTDIENSSKLWAKGSDDVIDEAIQIHDTVIRSILIKFHGYEITTAGDAFQLAFHSIEDAVNYCFEVQMKLVRAKWPHKLDGLIPATRTERTLSWKRSTIFRGLRVRMGIHDANEVCEGRVVMQQHPVTGKMIYIGASEMIAQEIGDVGYGGEILVSSRVANYVSQYPSKVNSVCGPSFHSTCDVSALGLSVKLYQILPKELCGRRRLFDKRKGKDICPMAQSTEQLRAEEATSGTSVQTPRGSTVDYCLQSWPADGTRSKQKDITGYKVFDVRGVAEKMQVNTNSWHTDTHTTKSCFK</sequence>
<dbReference type="Gene3D" id="3.30.70.1230">
    <property type="entry name" value="Nucleotide cyclase"/>
    <property type="match status" value="1"/>
</dbReference>
<dbReference type="InterPro" id="IPR029787">
    <property type="entry name" value="Nucleotide_cyclase"/>
</dbReference>
<evidence type="ECO:0000313" key="4">
    <source>
        <dbReference type="EMBL" id="CCA23830.1"/>
    </source>
</evidence>
<dbReference type="InterPro" id="IPR050697">
    <property type="entry name" value="Adenylyl/Guanylyl_Cyclase_3/4"/>
</dbReference>
<keyword evidence="2" id="KW-0472">Membrane</keyword>
<dbReference type="InterPro" id="IPR001054">
    <property type="entry name" value="A/G_cyclase"/>
</dbReference>
<evidence type="ECO:0000256" key="1">
    <source>
        <dbReference type="SAM" id="MobiDB-lite"/>
    </source>
</evidence>
<dbReference type="GO" id="GO:0009190">
    <property type="term" value="P:cyclic nucleotide biosynthetic process"/>
    <property type="evidence" value="ECO:0007669"/>
    <property type="project" value="InterPro"/>
</dbReference>
<feature type="transmembrane region" description="Helical" evidence="2">
    <location>
        <begin position="39"/>
        <end position="68"/>
    </location>
</feature>
<feature type="transmembrane region" description="Helical" evidence="2">
    <location>
        <begin position="6"/>
        <end position="27"/>
    </location>
</feature>
<keyword evidence="2" id="KW-1133">Transmembrane helix</keyword>
<feature type="transmembrane region" description="Helical" evidence="2">
    <location>
        <begin position="102"/>
        <end position="125"/>
    </location>
</feature>
<feature type="transmembrane region" description="Helical" evidence="2">
    <location>
        <begin position="186"/>
        <end position="207"/>
    </location>
</feature>
<organism evidence="4">
    <name type="scientific">Albugo laibachii Nc14</name>
    <dbReference type="NCBI Taxonomy" id="890382"/>
    <lineage>
        <taxon>Eukaryota</taxon>
        <taxon>Sar</taxon>
        <taxon>Stramenopiles</taxon>
        <taxon>Oomycota</taxon>
        <taxon>Peronosporomycetes</taxon>
        <taxon>Albuginales</taxon>
        <taxon>Albuginaceae</taxon>
        <taxon>Albugo</taxon>
    </lineage>
</organism>
<feature type="transmembrane region" description="Helical" evidence="2">
    <location>
        <begin position="228"/>
        <end position="245"/>
    </location>
</feature>
<evidence type="ECO:0000256" key="2">
    <source>
        <dbReference type="SAM" id="Phobius"/>
    </source>
</evidence>